<comment type="subcellular location">
    <subcellularLocation>
        <location evidence="1">Cytoplasm</location>
    </subcellularLocation>
</comment>
<dbReference type="PROSITE" id="PS51898">
    <property type="entry name" value="TYR_RECOMBINASE"/>
    <property type="match status" value="1"/>
</dbReference>
<protein>
    <recommendedName>
        <fullName evidence="13">Tyr recombinase domain-containing protein</fullName>
    </recommendedName>
</protein>
<evidence type="ECO:0000259" key="10">
    <source>
        <dbReference type="PROSITE" id="PS51898"/>
    </source>
</evidence>
<comment type="caution">
    <text evidence="12">The sequence shown here is derived from an EMBL/GenBank/DDBJ whole genome shotgun (WGS) entry which is preliminary data.</text>
</comment>
<dbReference type="GO" id="GO:0006310">
    <property type="term" value="P:DNA recombination"/>
    <property type="evidence" value="ECO:0007669"/>
    <property type="project" value="UniProtKB-KW"/>
</dbReference>
<evidence type="ECO:0000256" key="6">
    <source>
        <dbReference type="ARBA" id="ARBA00023125"/>
    </source>
</evidence>
<evidence type="ECO:0000256" key="8">
    <source>
        <dbReference type="ARBA" id="ARBA00023306"/>
    </source>
</evidence>
<dbReference type="InterPro" id="IPR010998">
    <property type="entry name" value="Integrase_recombinase_N"/>
</dbReference>
<reference evidence="12" key="1">
    <citation type="journal article" date="2015" name="Nature">
        <title>Complex archaea that bridge the gap between prokaryotes and eukaryotes.</title>
        <authorList>
            <person name="Spang A."/>
            <person name="Saw J.H."/>
            <person name="Jorgensen S.L."/>
            <person name="Zaremba-Niedzwiedzka K."/>
            <person name="Martijn J."/>
            <person name="Lind A.E."/>
            <person name="van Eijk R."/>
            <person name="Schleper C."/>
            <person name="Guy L."/>
            <person name="Ettema T.J."/>
        </authorList>
    </citation>
    <scope>NUCLEOTIDE SEQUENCE</scope>
</reference>
<dbReference type="EMBL" id="LAZR01000004">
    <property type="protein sequence ID" value="KKO10537.1"/>
    <property type="molecule type" value="Genomic_DNA"/>
</dbReference>
<evidence type="ECO:0008006" key="13">
    <source>
        <dbReference type="Google" id="ProtNLM"/>
    </source>
</evidence>
<dbReference type="AlphaFoldDB" id="A0A0F9YE94"/>
<evidence type="ECO:0000256" key="1">
    <source>
        <dbReference type="ARBA" id="ARBA00004496"/>
    </source>
</evidence>
<evidence type="ECO:0000259" key="11">
    <source>
        <dbReference type="PROSITE" id="PS51900"/>
    </source>
</evidence>
<evidence type="ECO:0000313" key="12">
    <source>
        <dbReference type="EMBL" id="KKO10537.1"/>
    </source>
</evidence>
<dbReference type="GO" id="GO:0005737">
    <property type="term" value="C:cytoplasm"/>
    <property type="evidence" value="ECO:0007669"/>
    <property type="project" value="UniProtKB-SubCell"/>
</dbReference>
<keyword evidence="5" id="KW-0229">DNA integration</keyword>
<evidence type="ECO:0000256" key="9">
    <source>
        <dbReference type="SAM" id="MobiDB-lite"/>
    </source>
</evidence>
<dbReference type="Gene3D" id="1.10.443.10">
    <property type="entry name" value="Intergrase catalytic core"/>
    <property type="match status" value="1"/>
</dbReference>
<dbReference type="GO" id="GO:0007059">
    <property type="term" value="P:chromosome segregation"/>
    <property type="evidence" value="ECO:0007669"/>
    <property type="project" value="UniProtKB-KW"/>
</dbReference>
<dbReference type="InterPro" id="IPR013762">
    <property type="entry name" value="Integrase-like_cat_sf"/>
</dbReference>
<dbReference type="InterPro" id="IPR002104">
    <property type="entry name" value="Integrase_catalytic"/>
</dbReference>
<dbReference type="Gene3D" id="1.10.150.130">
    <property type="match status" value="1"/>
</dbReference>
<keyword evidence="7" id="KW-0233">DNA recombination</keyword>
<dbReference type="GO" id="GO:0051301">
    <property type="term" value="P:cell division"/>
    <property type="evidence" value="ECO:0007669"/>
    <property type="project" value="UniProtKB-KW"/>
</dbReference>
<gene>
    <name evidence="12" type="ORF">LCGC14_0020160</name>
</gene>
<name>A0A0F9YE94_9ZZZZ</name>
<dbReference type="InterPro" id="IPR050090">
    <property type="entry name" value="Tyrosine_recombinase_XerCD"/>
</dbReference>
<dbReference type="InterPro" id="IPR011010">
    <property type="entry name" value="DNA_brk_join_enz"/>
</dbReference>
<dbReference type="InterPro" id="IPR044068">
    <property type="entry name" value="CB"/>
</dbReference>
<dbReference type="GO" id="GO:0003677">
    <property type="term" value="F:DNA binding"/>
    <property type="evidence" value="ECO:0007669"/>
    <property type="project" value="UniProtKB-KW"/>
</dbReference>
<dbReference type="Pfam" id="PF00589">
    <property type="entry name" value="Phage_integrase"/>
    <property type="match status" value="1"/>
</dbReference>
<dbReference type="PANTHER" id="PTHR30349:SF77">
    <property type="entry name" value="TYROSINE RECOMBINASE XERC"/>
    <property type="match status" value="1"/>
</dbReference>
<feature type="region of interest" description="Disordered" evidence="9">
    <location>
        <begin position="368"/>
        <end position="403"/>
    </location>
</feature>
<feature type="domain" description="Tyr recombinase" evidence="10">
    <location>
        <begin position="187"/>
        <end position="398"/>
    </location>
</feature>
<evidence type="ECO:0000256" key="2">
    <source>
        <dbReference type="ARBA" id="ARBA00022490"/>
    </source>
</evidence>
<keyword evidence="3" id="KW-0132">Cell division</keyword>
<dbReference type="GO" id="GO:0015074">
    <property type="term" value="P:DNA integration"/>
    <property type="evidence" value="ECO:0007669"/>
    <property type="project" value="UniProtKB-KW"/>
</dbReference>
<dbReference type="PROSITE" id="PS51900">
    <property type="entry name" value="CB"/>
    <property type="match status" value="1"/>
</dbReference>
<dbReference type="CDD" id="cd00397">
    <property type="entry name" value="DNA_BRE_C"/>
    <property type="match status" value="1"/>
</dbReference>
<feature type="domain" description="Core-binding (CB)" evidence="11">
    <location>
        <begin position="41"/>
        <end position="160"/>
    </location>
</feature>
<feature type="compositionally biased region" description="Basic and acidic residues" evidence="9">
    <location>
        <begin position="383"/>
        <end position="394"/>
    </location>
</feature>
<keyword evidence="4" id="KW-0159">Chromosome partition</keyword>
<accession>A0A0F9YE94</accession>
<proteinExistence type="predicted"/>
<organism evidence="12">
    <name type="scientific">marine sediment metagenome</name>
    <dbReference type="NCBI Taxonomy" id="412755"/>
    <lineage>
        <taxon>unclassified sequences</taxon>
        <taxon>metagenomes</taxon>
        <taxon>ecological metagenomes</taxon>
    </lineage>
</organism>
<evidence type="ECO:0000256" key="7">
    <source>
        <dbReference type="ARBA" id="ARBA00023172"/>
    </source>
</evidence>
<dbReference type="PANTHER" id="PTHR30349">
    <property type="entry name" value="PHAGE INTEGRASE-RELATED"/>
    <property type="match status" value="1"/>
</dbReference>
<evidence type="ECO:0000256" key="3">
    <source>
        <dbReference type="ARBA" id="ARBA00022618"/>
    </source>
</evidence>
<dbReference type="SUPFAM" id="SSF56349">
    <property type="entry name" value="DNA breaking-rejoining enzymes"/>
    <property type="match status" value="1"/>
</dbReference>
<sequence length="403" mass="46619">MKAPYPLFDTLDNMPNPWREPPRISAAMLASCKQALPASAADDYRSASEFLYSYRGSPDTFTAYRRELEHFLQWSWLIAGLSLREIQREHLESYVEFSRQPPDTWIGRKQVPRFIERQGERVANPDWRPYQAHPDQPYALSQSGLQAMFAVLSSFFNYLVQENQLQANPVARIRQKGKFLRKRQGQDKIRRLSQIQWDVVIETAEEMADKDGDTHERTLFIMTALFAMYLRISELVETERWIPQMGHFQRDLEGNWWFLTVGKGNKEREVSVSDAMLQALRRYRESRGLSVMPLPGEATPLIHKTRGKGGITSTRQIRSIVQKCFNQAEAKLRAEGSIEEAERLATATVHWLRHTGISEDVKHRPREHVRDDAGHGSSAITDRYIDVERAERHASARNKPVTK</sequence>
<evidence type="ECO:0000256" key="5">
    <source>
        <dbReference type="ARBA" id="ARBA00022908"/>
    </source>
</evidence>
<keyword evidence="2" id="KW-0963">Cytoplasm</keyword>
<evidence type="ECO:0000256" key="4">
    <source>
        <dbReference type="ARBA" id="ARBA00022829"/>
    </source>
</evidence>
<keyword evidence="6" id="KW-0238">DNA-binding</keyword>
<keyword evidence="8" id="KW-0131">Cell cycle</keyword>